<dbReference type="InterPro" id="IPR052052">
    <property type="entry name" value="Polysaccharide_Lyase_9"/>
</dbReference>
<dbReference type="Proteomes" id="UP001596110">
    <property type="component" value="Unassembled WGS sequence"/>
</dbReference>
<gene>
    <name evidence="6" type="ORF">ACFPQ3_01790</name>
</gene>
<dbReference type="InterPro" id="IPR039448">
    <property type="entry name" value="Beta_helix"/>
</dbReference>
<dbReference type="EMBL" id="JBHSOJ010000014">
    <property type="protein sequence ID" value="MFC5630354.1"/>
    <property type="molecule type" value="Genomic_DNA"/>
</dbReference>
<dbReference type="PANTHER" id="PTHR40088">
    <property type="entry name" value="PECTATE LYASE (EUROFUNG)"/>
    <property type="match status" value="1"/>
</dbReference>
<evidence type="ECO:0000313" key="6">
    <source>
        <dbReference type="EMBL" id="MFC5630354.1"/>
    </source>
</evidence>
<sequence length="682" mass="76741">MKYYVNQQAPRSGQGTKEYPFKSIQEAANLAKPGDEVLVYPGVYRENVNPVNGGTADARITYTSVEKEAAIITGAESVKTWEPYDGNVWVARISNGLFGDFNPYVERVYGDWFVQTILAHLGDVFLNDKSLYEVETLDDVLSPVIKLESWDSDFSIYTWYTEQDETADETIIYANFQGLNPNEENVEISVRKNCFYPVEEGRGYITVSGFTICKAAVQWAPPTALQEGMIGPHWSKGWIIEDCDIYEAKCSGISLGKYYQPENDNKWSKWKYKDGTQTEREVILQAQREGWTKERIGSHIIRRNNIHDCGQTGIVGHLGCVFSIIEDNHIHHINNKQNLAGAEIGGIKLHAAIDAQIRRNHIHHCSRGLWLDWQAQGTRVSQNLFHDNTIPKEFKGDRVALSVSVVVGEDVFLEVSHGPTLLDNNLFLSERSVKMATQGVALVHNIVAGGFVAVGVGTNNGAKGISSPRYTPYHVPHQTEVAGFMTFLHGDDRFYNNIFIQQDLRPEMVEIMKKSKAEKNDWDDNNVETGTFPFDSYPTFEEWDKEFEGYCGMGSAPSDRYYNPLPVWTGGNIFMNGAKPSTKEVNYAENTTDKVSISVVEKADGWYLETNLYDVLPELKTGIISTETLGMAFEPEQKFENPDGSPIVFDTDYFDNRHSLVPLAGPFVDKFSGLQKLISKIN</sequence>
<evidence type="ECO:0000259" key="5">
    <source>
        <dbReference type="Pfam" id="PF21258"/>
    </source>
</evidence>
<accession>A0ABW0UDG8</accession>
<comment type="subcellular location">
    <subcellularLocation>
        <location evidence="1">Secreted</location>
    </subcellularLocation>
</comment>
<evidence type="ECO:0000256" key="3">
    <source>
        <dbReference type="ARBA" id="ARBA00022729"/>
    </source>
</evidence>
<evidence type="ECO:0000256" key="2">
    <source>
        <dbReference type="ARBA" id="ARBA00022525"/>
    </source>
</evidence>
<keyword evidence="7" id="KW-1185">Reference proteome</keyword>
<dbReference type="InterPro" id="IPR012334">
    <property type="entry name" value="Pectin_lyas_fold"/>
</dbReference>
<evidence type="ECO:0000313" key="7">
    <source>
        <dbReference type="Proteomes" id="UP001596110"/>
    </source>
</evidence>
<dbReference type="SUPFAM" id="SSF51126">
    <property type="entry name" value="Pectin lyase-like"/>
    <property type="match status" value="1"/>
</dbReference>
<evidence type="ECO:0000259" key="4">
    <source>
        <dbReference type="Pfam" id="PF13229"/>
    </source>
</evidence>
<dbReference type="Pfam" id="PF13229">
    <property type="entry name" value="Beta_helix"/>
    <property type="match status" value="1"/>
</dbReference>
<dbReference type="Gene3D" id="2.60.40.1180">
    <property type="entry name" value="Golgi alpha-mannosidase II"/>
    <property type="match status" value="1"/>
</dbReference>
<dbReference type="Gene3D" id="2.160.20.10">
    <property type="entry name" value="Single-stranded right-handed beta-helix, Pectin lyase-like"/>
    <property type="match status" value="1"/>
</dbReference>
<dbReference type="PANTHER" id="PTHR40088:SF2">
    <property type="entry name" value="SECRETED SUGAR HYDROLASE"/>
    <property type="match status" value="1"/>
</dbReference>
<keyword evidence="2" id="KW-0964">Secreted</keyword>
<comment type="caution">
    <text evidence="6">The sequence shown here is derived from an EMBL/GenBank/DDBJ whole genome shotgun (WGS) entry which is preliminary data.</text>
</comment>
<protein>
    <submittedName>
        <fullName evidence="6">Right-handed parallel beta-helix repeat-containing protein</fullName>
    </submittedName>
</protein>
<dbReference type="InterPro" id="IPR049169">
    <property type="entry name" value="Glyco_hydro_120_ins"/>
</dbReference>
<dbReference type="InterPro" id="IPR013780">
    <property type="entry name" value="Glyco_hydro_b"/>
</dbReference>
<keyword evidence="3" id="KW-0732">Signal</keyword>
<evidence type="ECO:0000256" key="1">
    <source>
        <dbReference type="ARBA" id="ARBA00004613"/>
    </source>
</evidence>
<proteinExistence type="predicted"/>
<reference evidence="7" key="1">
    <citation type="journal article" date="2019" name="Int. J. Syst. Evol. Microbiol.">
        <title>The Global Catalogue of Microorganisms (GCM) 10K type strain sequencing project: providing services to taxonomists for standard genome sequencing and annotation.</title>
        <authorList>
            <consortium name="The Broad Institute Genomics Platform"/>
            <consortium name="The Broad Institute Genome Sequencing Center for Infectious Disease"/>
            <person name="Wu L."/>
            <person name="Ma J."/>
        </authorList>
    </citation>
    <scope>NUCLEOTIDE SEQUENCE [LARGE SCALE GENOMIC DNA]</scope>
    <source>
        <strain evidence="7">DT43</strain>
    </source>
</reference>
<name>A0ABW0UDG8_9STRE</name>
<feature type="domain" description="Glycoside hydrolase 120 insertion" evidence="5">
    <location>
        <begin position="78"/>
        <end position="188"/>
    </location>
</feature>
<feature type="domain" description="Right handed beta helix" evidence="4">
    <location>
        <begin position="287"/>
        <end position="389"/>
    </location>
</feature>
<organism evidence="6 7">
    <name type="scientific">Streptococcus caledonicus</name>
    <dbReference type="NCBI Taxonomy" id="2614158"/>
    <lineage>
        <taxon>Bacteria</taxon>
        <taxon>Bacillati</taxon>
        <taxon>Bacillota</taxon>
        <taxon>Bacilli</taxon>
        <taxon>Lactobacillales</taxon>
        <taxon>Streptococcaceae</taxon>
        <taxon>Streptococcus</taxon>
    </lineage>
</organism>
<dbReference type="RefSeq" id="WP_156806620.1">
    <property type="nucleotide sequence ID" value="NZ_JBHSOJ010000014.1"/>
</dbReference>
<dbReference type="InterPro" id="IPR011050">
    <property type="entry name" value="Pectin_lyase_fold/virulence"/>
</dbReference>
<dbReference type="Pfam" id="PF21258">
    <property type="entry name" value="Glyco_hydro_120_ins"/>
    <property type="match status" value="1"/>
</dbReference>